<evidence type="ECO:0000256" key="1">
    <source>
        <dbReference type="SAM" id="Phobius"/>
    </source>
</evidence>
<sequence length="284" mass="29657">MSTLTLPSTAVAHHAERSHERARWSFPGIIWAECIKLLSLRSTWWFMALAVVLMTLFALGSAMSLDLTAATAESAGMLAVIHGAELISSGYPMGMIMIAVLGSLLITGEYSTGMIRSTFAAVPTRVPVLAAKAIVLVVLTVAVSAVSLAASSAVTFSVLSDLDLLPALTDAQTWQVFGGTTFFLVAAALFALGVGTLLRSTAGAVTVSLTVLLLLPGLLQLIRLDWVQSLIDHLPMPAATAFLATSGALGSNDTLEPWQGVLVVAGYAVVPLVAAALTLRRRDA</sequence>
<keyword evidence="1" id="KW-0812">Transmembrane</keyword>
<feature type="transmembrane region" description="Helical" evidence="1">
    <location>
        <begin position="202"/>
        <end position="222"/>
    </location>
</feature>
<organism evidence="2 3">
    <name type="scientific">Occultella aeris</name>
    <dbReference type="NCBI Taxonomy" id="2761496"/>
    <lineage>
        <taxon>Bacteria</taxon>
        <taxon>Bacillati</taxon>
        <taxon>Actinomycetota</taxon>
        <taxon>Actinomycetes</taxon>
        <taxon>Micrococcales</taxon>
        <taxon>Ruaniaceae</taxon>
        <taxon>Occultella</taxon>
    </lineage>
</organism>
<dbReference type="GO" id="GO:0005886">
    <property type="term" value="C:plasma membrane"/>
    <property type="evidence" value="ECO:0007669"/>
    <property type="project" value="UniProtKB-SubCell"/>
</dbReference>
<dbReference type="PANTHER" id="PTHR37305">
    <property type="entry name" value="INTEGRAL MEMBRANE PROTEIN-RELATED"/>
    <property type="match status" value="1"/>
</dbReference>
<dbReference type="RefSeq" id="WP_156741188.1">
    <property type="nucleotide sequence ID" value="NZ_CACRYJ010000034.1"/>
</dbReference>
<keyword evidence="1" id="KW-0472">Membrane</keyword>
<evidence type="ECO:0000313" key="3">
    <source>
        <dbReference type="Proteomes" id="UP000419743"/>
    </source>
</evidence>
<reference evidence="2 3" key="1">
    <citation type="submission" date="2019-11" db="EMBL/GenBank/DDBJ databases">
        <authorList>
            <person name="Criscuolo A."/>
        </authorList>
    </citation>
    <scope>NUCLEOTIDE SEQUENCE [LARGE SCALE GENOMIC DNA]</scope>
    <source>
        <strain evidence="2">CIP111667</strain>
    </source>
</reference>
<dbReference type="Pfam" id="PF12730">
    <property type="entry name" value="ABC2_membrane_4"/>
    <property type="match status" value="1"/>
</dbReference>
<evidence type="ECO:0000313" key="2">
    <source>
        <dbReference type="EMBL" id="VZO37357.1"/>
    </source>
</evidence>
<dbReference type="GO" id="GO:0140359">
    <property type="term" value="F:ABC-type transporter activity"/>
    <property type="evidence" value="ECO:0007669"/>
    <property type="project" value="InterPro"/>
</dbReference>
<feature type="transmembrane region" description="Helical" evidence="1">
    <location>
        <begin position="90"/>
        <end position="108"/>
    </location>
</feature>
<feature type="transmembrane region" description="Helical" evidence="1">
    <location>
        <begin position="258"/>
        <end position="279"/>
    </location>
</feature>
<accession>A0A7M4DJX0</accession>
<dbReference type="PANTHER" id="PTHR37305:SF1">
    <property type="entry name" value="MEMBRANE PROTEIN"/>
    <property type="match status" value="1"/>
</dbReference>
<gene>
    <name evidence="2" type="ORF">HALOF300_02430</name>
</gene>
<feature type="transmembrane region" description="Helical" evidence="1">
    <location>
        <begin position="174"/>
        <end position="195"/>
    </location>
</feature>
<dbReference type="Proteomes" id="UP000419743">
    <property type="component" value="Unassembled WGS sequence"/>
</dbReference>
<proteinExistence type="predicted"/>
<dbReference type="EMBL" id="CACRYJ010000034">
    <property type="protein sequence ID" value="VZO37357.1"/>
    <property type="molecule type" value="Genomic_DNA"/>
</dbReference>
<feature type="transmembrane region" description="Helical" evidence="1">
    <location>
        <begin position="44"/>
        <end position="70"/>
    </location>
</feature>
<dbReference type="AlphaFoldDB" id="A0A7M4DJX0"/>
<keyword evidence="3" id="KW-1185">Reference proteome</keyword>
<protein>
    <submittedName>
        <fullName evidence="2">ABC-2 family transporter protein</fullName>
    </submittedName>
</protein>
<comment type="caution">
    <text evidence="2">The sequence shown here is derived from an EMBL/GenBank/DDBJ whole genome shotgun (WGS) entry which is preliminary data.</text>
</comment>
<name>A0A7M4DJX0_9MICO</name>
<feature type="transmembrane region" description="Helical" evidence="1">
    <location>
        <begin position="129"/>
        <end position="154"/>
    </location>
</feature>
<keyword evidence="1" id="KW-1133">Transmembrane helix</keyword>